<organism evidence="3 4">
    <name type="scientific">Globisporangium ultimum (strain ATCC 200006 / CBS 805.95 / DAOM BR144)</name>
    <name type="common">Pythium ultimum</name>
    <dbReference type="NCBI Taxonomy" id="431595"/>
    <lineage>
        <taxon>Eukaryota</taxon>
        <taxon>Sar</taxon>
        <taxon>Stramenopiles</taxon>
        <taxon>Oomycota</taxon>
        <taxon>Peronosporomycetes</taxon>
        <taxon>Pythiales</taxon>
        <taxon>Pythiaceae</taxon>
        <taxon>Globisporangium</taxon>
    </lineage>
</organism>
<dbReference type="EnsemblProtists" id="PYU1_T002707">
    <property type="protein sequence ID" value="PYU1_T002707"/>
    <property type="gene ID" value="PYU1_G002704"/>
</dbReference>
<dbReference type="PANTHER" id="PTHR13323">
    <property type="entry name" value="LATE ENDOSOMAL/LYSOSOMAL MP1 INTERACTING PROTEIN"/>
    <property type="match status" value="1"/>
</dbReference>
<dbReference type="GO" id="GO:0005085">
    <property type="term" value="F:guanyl-nucleotide exchange factor activity"/>
    <property type="evidence" value="ECO:0007669"/>
    <property type="project" value="InterPro"/>
</dbReference>
<evidence type="ECO:0000313" key="3">
    <source>
        <dbReference type="EnsemblProtists" id="PYU1_T002707"/>
    </source>
</evidence>
<keyword evidence="4" id="KW-1185">Reference proteome</keyword>
<comment type="similarity">
    <text evidence="1">Belongs to the GAMAD family.</text>
</comment>
<dbReference type="InterPro" id="IPR037587">
    <property type="entry name" value="LAMTOR2-like"/>
</dbReference>
<dbReference type="VEuPathDB" id="FungiDB:PYU1_G002704"/>
<dbReference type="OMA" id="WAAYEKN"/>
<dbReference type="EMBL" id="GL376628">
    <property type="status" value="NOT_ANNOTATED_CDS"/>
    <property type="molecule type" value="Genomic_DNA"/>
</dbReference>
<evidence type="ECO:0000313" key="4">
    <source>
        <dbReference type="Proteomes" id="UP000019132"/>
    </source>
</evidence>
<dbReference type="GO" id="GO:0032008">
    <property type="term" value="P:positive regulation of TOR signaling"/>
    <property type="evidence" value="ECO:0007669"/>
    <property type="project" value="InterPro"/>
</dbReference>
<dbReference type="STRING" id="431595.K3WCL6"/>
<dbReference type="SUPFAM" id="SSF103196">
    <property type="entry name" value="Roadblock/LC7 domain"/>
    <property type="match status" value="1"/>
</dbReference>
<reference evidence="4" key="1">
    <citation type="journal article" date="2010" name="Genome Biol.">
        <title>Genome sequence of the necrotrophic plant pathogen Pythium ultimum reveals original pathogenicity mechanisms and effector repertoire.</title>
        <authorList>
            <person name="Levesque C.A."/>
            <person name="Brouwer H."/>
            <person name="Cano L."/>
            <person name="Hamilton J.P."/>
            <person name="Holt C."/>
            <person name="Huitema E."/>
            <person name="Raffaele S."/>
            <person name="Robideau G.P."/>
            <person name="Thines M."/>
            <person name="Win J."/>
            <person name="Zerillo M.M."/>
            <person name="Beakes G.W."/>
            <person name="Boore J.L."/>
            <person name="Busam D."/>
            <person name="Dumas B."/>
            <person name="Ferriera S."/>
            <person name="Fuerstenberg S.I."/>
            <person name="Gachon C.M."/>
            <person name="Gaulin E."/>
            <person name="Govers F."/>
            <person name="Grenville-Briggs L."/>
            <person name="Horner N."/>
            <person name="Hostetler J."/>
            <person name="Jiang R.H."/>
            <person name="Johnson J."/>
            <person name="Krajaejun T."/>
            <person name="Lin H."/>
            <person name="Meijer H.J."/>
            <person name="Moore B."/>
            <person name="Morris P."/>
            <person name="Phuntmart V."/>
            <person name="Puiu D."/>
            <person name="Shetty J."/>
            <person name="Stajich J.E."/>
            <person name="Tripathy S."/>
            <person name="Wawra S."/>
            <person name="van West P."/>
            <person name="Whitty B.R."/>
            <person name="Coutinho P.M."/>
            <person name="Henrissat B."/>
            <person name="Martin F."/>
            <person name="Thomas P.D."/>
            <person name="Tyler B.M."/>
            <person name="De Vries R.P."/>
            <person name="Kamoun S."/>
            <person name="Yandell M."/>
            <person name="Tisserat N."/>
            <person name="Buell C.R."/>
        </authorList>
    </citation>
    <scope>NUCLEOTIDE SEQUENCE</scope>
    <source>
        <strain evidence="4">DAOM:BR144</strain>
    </source>
</reference>
<accession>K3WCL6</accession>
<dbReference type="Gene3D" id="3.30.450.30">
    <property type="entry name" value="Dynein light chain 2a, cytoplasmic"/>
    <property type="match status" value="1"/>
</dbReference>
<evidence type="ECO:0000259" key="2">
    <source>
        <dbReference type="SMART" id="SM00960"/>
    </source>
</evidence>
<dbReference type="GO" id="GO:0060090">
    <property type="term" value="F:molecular adaptor activity"/>
    <property type="evidence" value="ECO:0007669"/>
    <property type="project" value="InterPro"/>
</dbReference>
<sequence>MLRAKVLPEVLSQIIGDGIEATMLMTLDGALMGSVGDVDVVDHKVVGAIASHTWGEYVHSAKEFNAAHALQTLLVELENGRLAMAAAGKGFVVCAYSSGEAEPGFIKAKVEALSSYLSTSLDQISV</sequence>
<dbReference type="eggNOG" id="KOG4107">
    <property type="taxonomic scope" value="Eukaryota"/>
</dbReference>
<dbReference type="SMART" id="SM00960">
    <property type="entry name" value="Robl_LC7"/>
    <property type="match status" value="1"/>
</dbReference>
<evidence type="ECO:0000256" key="1">
    <source>
        <dbReference type="ARBA" id="ARBA00007191"/>
    </source>
</evidence>
<dbReference type="Pfam" id="PF03259">
    <property type="entry name" value="Robl_LC7"/>
    <property type="match status" value="1"/>
</dbReference>
<reference evidence="4" key="2">
    <citation type="submission" date="2010-04" db="EMBL/GenBank/DDBJ databases">
        <authorList>
            <person name="Buell R."/>
            <person name="Hamilton J."/>
            <person name="Hostetler J."/>
        </authorList>
    </citation>
    <scope>NUCLEOTIDE SEQUENCE [LARGE SCALE GENOMIC DNA]</scope>
    <source>
        <strain evidence="4">DAOM:BR144</strain>
    </source>
</reference>
<dbReference type="HOGENOM" id="CLU_141118_1_0_1"/>
<name>K3WCL6_GLOUD</name>
<dbReference type="InterPro" id="IPR004942">
    <property type="entry name" value="Roadblock/LAMTOR2_dom"/>
</dbReference>
<feature type="domain" description="Roadblock/LAMTOR2" evidence="2">
    <location>
        <begin position="7"/>
        <end position="97"/>
    </location>
</feature>
<proteinExistence type="inferred from homology"/>
<reference evidence="3" key="3">
    <citation type="submission" date="2015-02" db="UniProtKB">
        <authorList>
            <consortium name="EnsemblProtists"/>
        </authorList>
    </citation>
    <scope>IDENTIFICATION</scope>
    <source>
        <strain evidence="3">DAOM BR144</strain>
    </source>
</reference>
<dbReference type="InParanoid" id="K3WCL6"/>
<dbReference type="Proteomes" id="UP000019132">
    <property type="component" value="Unassembled WGS sequence"/>
</dbReference>
<protein>
    <recommendedName>
        <fullName evidence="2">Roadblock/LAMTOR2 domain-containing protein</fullName>
    </recommendedName>
</protein>
<dbReference type="AlphaFoldDB" id="K3WCL6"/>